<accession>A0A1A5YL75</accession>
<evidence type="ECO:0000256" key="3">
    <source>
        <dbReference type="ARBA" id="ARBA00023163"/>
    </source>
</evidence>
<dbReference type="InterPro" id="IPR009057">
    <property type="entry name" value="Homeodomain-like_sf"/>
</dbReference>
<dbReference type="PROSITE" id="PS50110">
    <property type="entry name" value="RESPONSE_REGULATORY"/>
    <property type="match status" value="1"/>
</dbReference>
<keyword evidence="4" id="KW-0597">Phosphoprotein</keyword>
<dbReference type="InterPro" id="IPR018062">
    <property type="entry name" value="HTH_AraC-typ_CS"/>
</dbReference>
<keyword evidence="8" id="KW-1185">Reference proteome</keyword>
<reference evidence="7 8" key="1">
    <citation type="submission" date="2016-05" db="EMBL/GenBank/DDBJ databases">
        <title>Paenibacillus oryzae. sp. nov., isolated from the rice root.</title>
        <authorList>
            <person name="Zhang J."/>
            <person name="Zhang X."/>
        </authorList>
    </citation>
    <scope>NUCLEOTIDE SEQUENCE [LARGE SCALE GENOMIC DNA]</scope>
    <source>
        <strain evidence="7 8">1DrF-4</strain>
    </source>
</reference>
<dbReference type="AlphaFoldDB" id="A0A1A5YL75"/>
<dbReference type="PANTHER" id="PTHR43280">
    <property type="entry name" value="ARAC-FAMILY TRANSCRIPTIONAL REGULATOR"/>
    <property type="match status" value="1"/>
</dbReference>
<dbReference type="GO" id="GO:0003700">
    <property type="term" value="F:DNA-binding transcription factor activity"/>
    <property type="evidence" value="ECO:0007669"/>
    <property type="project" value="InterPro"/>
</dbReference>
<dbReference type="PANTHER" id="PTHR43280:SF2">
    <property type="entry name" value="HTH-TYPE TRANSCRIPTIONAL REGULATOR EXSA"/>
    <property type="match status" value="1"/>
</dbReference>
<keyword evidence="1" id="KW-0805">Transcription regulation</keyword>
<dbReference type="SMART" id="SM00448">
    <property type="entry name" value="REC"/>
    <property type="match status" value="1"/>
</dbReference>
<dbReference type="GO" id="GO:0000160">
    <property type="term" value="P:phosphorelay signal transduction system"/>
    <property type="evidence" value="ECO:0007669"/>
    <property type="project" value="InterPro"/>
</dbReference>
<dbReference type="InterPro" id="IPR018060">
    <property type="entry name" value="HTH_AraC"/>
</dbReference>
<dbReference type="InterPro" id="IPR001789">
    <property type="entry name" value="Sig_transdc_resp-reg_receiver"/>
</dbReference>
<protein>
    <submittedName>
        <fullName evidence="7">DNA-binding response regulator</fullName>
    </submittedName>
</protein>
<keyword evidence="3" id="KW-0804">Transcription</keyword>
<dbReference type="PROSITE" id="PS01124">
    <property type="entry name" value="HTH_ARAC_FAMILY_2"/>
    <property type="match status" value="1"/>
</dbReference>
<dbReference type="GO" id="GO:0043565">
    <property type="term" value="F:sequence-specific DNA binding"/>
    <property type="evidence" value="ECO:0007669"/>
    <property type="project" value="InterPro"/>
</dbReference>
<organism evidence="7 8">
    <name type="scientific">Paenibacillus oryzae</name>
    <dbReference type="NCBI Taxonomy" id="1844972"/>
    <lineage>
        <taxon>Bacteria</taxon>
        <taxon>Bacillati</taxon>
        <taxon>Bacillota</taxon>
        <taxon>Bacilli</taxon>
        <taxon>Bacillales</taxon>
        <taxon>Paenibacillaceae</taxon>
        <taxon>Paenibacillus</taxon>
    </lineage>
</organism>
<evidence type="ECO:0000259" key="5">
    <source>
        <dbReference type="PROSITE" id="PS01124"/>
    </source>
</evidence>
<gene>
    <name evidence="7" type="ORF">A7K91_24450</name>
</gene>
<dbReference type="Pfam" id="PF12833">
    <property type="entry name" value="HTH_18"/>
    <property type="match status" value="1"/>
</dbReference>
<keyword evidence="2 7" id="KW-0238">DNA-binding</keyword>
<dbReference type="Pfam" id="PF00072">
    <property type="entry name" value="Response_reg"/>
    <property type="match status" value="1"/>
</dbReference>
<comment type="caution">
    <text evidence="7">The sequence shown here is derived from an EMBL/GenBank/DDBJ whole genome shotgun (WGS) entry which is preliminary data.</text>
</comment>
<dbReference type="CDD" id="cd17536">
    <property type="entry name" value="REC_YesN-like"/>
    <property type="match status" value="1"/>
</dbReference>
<dbReference type="SUPFAM" id="SSF46689">
    <property type="entry name" value="Homeodomain-like"/>
    <property type="match status" value="1"/>
</dbReference>
<dbReference type="EMBL" id="LYPA01000047">
    <property type="protein sequence ID" value="OBR66371.1"/>
    <property type="molecule type" value="Genomic_DNA"/>
</dbReference>
<feature type="domain" description="Response regulatory" evidence="6">
    <location>
        <begin position="2"/>
        <end position="119"/>
    </location>
</feature>
<dbReference type="SUPFAM" id="SSF52172">
    <property type="entry name" value="CheY-like"/>
    <property type="match status" value="1"/>
</dbReference>
<dbReference type="SMART" id="SM00342">
    <property type="entry name" value="HTH_ARAC"/>
    <property type="match status" value="1"/>
</dbReference>
<evidence type="ECO:0000313" key="7">
    <source>
        <dbReference type="EMBL" id="OBR66371.1"/>
    </source>
</evidence>
<dbReference type="PRINTS" id="PR00032">
    <property type="entry name" value="HTHARAC"/>
</dbReference>
<evidence type="ECO:0000259" key="6">
    <source>
        <dbReference type="PROSITE" id="PS50110"/>
    </source>
</evidence>
<dbReference type="Gene3D" id="3.40.50.2300">
    <property type="match status" value="1"/>
</dbReference>
<feature type="modified residue" description="4-aspartylphosphate" evidence="4">
    <location>
        <position position="54"/>
    </location>
</feature>
<dbReference type="OrthoDB" id="9794370at2"/>
<sequence>MQLLIVDDEAHWVDNLAMNKPWHTLGITGVFKAYSAREALELIQANGIDIVISDILMPEMTGIQLIEKIRELDKSIKCIILSGHSDFEYAKEAVRHQAVEYVLKPPSDEELFAAVETARDQLQAEWANISSYERTQFTLRENLPLLRGQLLLGALRGERLHREEWTRKLESYALPVKFGDSWLMLVRMEEEFGQYRNNGQHLVEYAVMNIAEEILGEYAHVWGVKDEHGYLVFLLQLKSEGDSRRGDKLLEGLMVRLQSKVKQYLQGSLSIVMTEPFQFPEEVPACYRRSVSSFRQIVGDEREFIMVLGEEEKSPSHGTLESIHMPPLLGSLLEAGRWDAAEEKLGAIFGELDEHYSDSLEHCMEAGFLIAAAFTHIAHRNGLTLSGLQGGNTEQLMNGEAFSSISRLRAWSLGALSALRSATANEMNDTRSRYVKKVQQFAERNLHLDVSLRALADHVNLHTTHLSKIYKLETGEGISDYVARLRMERACHLLRASEKKVYEISAEIGYLEPAYFIKVFKKQFGVTPQEYRNGAQTT</sequence>
<evidence type="ECO:0000256" key="4">
    <source>
        <dbReference type="PROSITE-ProRule" id="PRU00169"/>
    </source>
</evidence>
<dbReference type="Gene3D" id="1.10.10.60">
    <property type="entry name" value="Homeodomain-like"/>
    <property type="match status" value="2"/>
</dbReference>
<dbReference type="PROSITE" id="PS00041">
    <property type="entry name" value="HTH_ARAC_FAMILY_1"/>
    <property type="match status" value="1"/>
</dbReference>
<evidence type="ECO:0000256" key="1">
    <source>
        <dbReference type="ARBA" id="ARBA00023015"/>
    </source>
</evidence>
<name>A0A1A5YL75_9BACL</name>
<evidence type="ECO:0000313" key="8">
    <source>
        <dbReference type="Proteomes" id="UP000092024"/>
    </source>
</evidence>
<feature type="domain" description="HTH araC/xylS-type" evidence="5">
    <location>
        <begin position="436"/>
        <end position="534"/>
    </location>
</feature>
<dbReference type="Proteomes" id="UP000092024">
    <property type="component" value="Unassembled WGS sequence"/>
</dbReference>
<dbReference type="InterPro" id="IPR011006">
    <property type="entry name" value="CheY-like_superfamily"/>
</dbReference>
<proteinExistence type="predicted"/>
<dbReference type="InterPro" id="IPR020449">
    <property type="entry name" value="Tscrpt_reg_AraC-type_HTH"/>
</dbReference>
<dbReference type="RefSeq" id="WP_068682042.1">
    <property type="nucleotide sequence ID" value="NZ_LYPA01000047.1"/>
</dbReference>
<dbReference type="STRING" id="1844972.A7K91_24450"/>
<evidence type="ECO:0000256" key="2">
    <source>
        <dbReference type="ARBA" id="ARBA00023125"/>
    </source>
</evidence>